<keyword evidence="2" id="KW-0255">Endonuclease</keyword>
<sequence length="84" mass="9760">MRKFVVLKDFKDLKDNDHIYRAGHFYPRDGVDLDEDRAEELASTNNARNEQLIIEVLVKEEPKQEDSPAEKKAKKSTTKTKAKK</sequence>
<feature type="compositionally biased region" description="Basic and acidic residues" evidence="1">
    <location>
        <begin position="59"/>
        <end position="71"/>
    </location>
</feature>
<protein>
    <submittedName>
        <fullName evidence="2">Uma2 family endonuclease</fullName>
    </submittedName>
</protein>
<evidence type="ECO:0000313" key="2">
    <source>
        <dbReference type="EMBL" id="MBM7717150.1"/>
    </source>
</evidence>
<dbReference type="Proteomes" id="UP000823485">
    <property type="component" value="Unassembled WGS sequence"/>
</dbReference>
<comment type="caution">
    <text evidence="2">The sequence shown here is derived from an EMBL/GenBank/DDBJ whole genome shotgun (WGS) entry which is preliminary data.</text>
</comment>
<organism evidence="2 3">
    <name type="scientific">Siminovitchia thermophila</name>
    <dbReference type="NCBI Taxonomy" id="1245522"/>
    <lineage>
        <taxon>Bacteria</taxon>
        <taxon>Bacillati</taxon>
        <taxon>Bacillota</taxon>
        <taxon>Bacilli</taxon>
        <taxon>Bacillales</taxon>
        <taxon>Bacillaceae</taxon>
        <taxon>Siminovitchia</taxon>
    </lineage>
</organism>
<name>A0ABS2RCU1_9BACI</name>
<keyword evidence="3" id="KW-1185">Reference proteome</keyword>
<proteinExistence type="predicted"/>
<evidence type="ECO:0000256" key="1">
    <source>
        <dbReference type="SAM" id="MobiDB-lite"/>
    </source>
</evidence>
<evidence type="ECO:0000313" key="3">
    <source>
        <dbReference type="Proteomes" id="UP000823485"/>
    </source>
</evidence>
<gene>
    <name evidence="2" type="ORF">JOC94_004175</name>
</gene>
<keyword evidence="2" id="KW-0378">Hydrolase</keyword>
<dbReference type="RefSeq" id="WP_205180121.1">
    <property type="nucleotide sequence ID" value="NZ_JAFBFH010000040.1"/>
</dbReference>
<dbReference type="EMBL" id="JAFBFH010000040">
    <property type="protein sequence ID" value="MBM7717150.1"/>
    <property type="molecule type" value="Genomic_DNA"/>
</dbReference>
<accession>A0ABS2RCU1</accession>
<feature type="region of interest" description="Disordered" evidence="1">
    <location>
        <begin position="59"/>
        <end position="84"/>
    </location>
</feature>
<reference evidence="2 3" key="1">
    <citation type="submission" date="2021-01" db="EMBL/GenBank/DDBJ databases">
        <title>Genomic Encyclopedia of Type Strains, Phase IV (KMG-IV): sequencing the most valuable type-strain genomes for metagenomic binning, comparative biology and taxonomic classification.</title>
        <authorList>
            <person name="Goeker M."/>
        </authorList>
    </citation>
    <scope>NUCLEOTIDE SEQUENCE [LARGE SCALE GENOMIC DNA]</scope>
    <source>
        <strain evidence="2 3">DSM 105453</strain>
    </source>
</reference>
<dbReference type="GO" id="GO:0004519">
    <property type="term" value="F:endonuclease activity"/>
    <property type="evidence" value="ECO:0007669"/>
    <property type="project" value="UniProtKB-KW"/>
</dbReference>
<feature type="compositionally biased region" description="Basic residues" evidence="1">
    <location>
        <begin position="72"/>
        <end position="84"/>
    </location>
</feature>
<keyword evidence="2" id="KW-0540">Nuclease</keyword>